<keyword evidence="1" id="KW-0812">Transmembrane</keyword>
<proteinExistence type="predicted"/>
<dbReference type="EMBL" id="OX365700">
    <property type="protein sequence ID" value="CAI4034010.1"/>
    <property type="molecule type" value="Genomic_DNA"/>
</dbReference>
<evidence type="ECO:0000259" key="2">
    <source>
        <dbReference type="Pfam" id="PF12904"/>
    </source>
</evidence>
<dbReference type="Pfam" id="PF12904">
    <property type="entry name" value="Collagen_bind_2"/>
    <property type="match status" value="1"/>
</dbReference>
<keyword evidence="1" id="KW-1133">Transmembrane helix</keyword>
<dbReference type="SUPFAM" id="SSF51445">
    <property type="entry name" value="(Trans)glycosidases"/>
    <property type="match status" value="1"/>
</dbReference>
<dbReference type="Gene3D" id="3.20.20.80">
    <property type="entry name" value="Glycosidases"/>
    <property type="match status" value="1"/>
</dbReference>
<dbReference type="InterPro" id="IPR024749">
    <property type="entry name" value="Collagen-bd_put"/>
</dbReference>
<dbReference type="KEGG" id="nti:DNFV4_04452"/>
<feature type="domain" description="Putative collagen-binding" evidence="2">
    <location>
        <begin position="392"/>
        <end position="484"/>
    </location>
</feature>
<dbReference type="InterPro" id="IPR017853">
    <property type="entry name" value="GH"/>
</dbReference>
<dbReference type="PANTHER" id="PTHR37836:SF3">
    <property type="entry name" value="ENDOGLUCANASE"/>
    <property type="match status" value="1"/>
</dbReference>
<feature type="transmembrane region" description="Helical" evidence="1">
    <location>
        <begin position="29"/>
        <end position="48"/>
    </location>
</feature>
<reference evidence="4" key="1">
    <citation type="submission" date="2022-10" db="EMBL/GenBank/DDBJ databases">
        <authorList>
            <person name="Koch H."/>
        </authorList>
    </citation>
    <scope>NUCLEOTIDE SEQUENCE</scope>
    <source>
        <strain evidence="4">DNF</strain>
    </source>
</reference>
<accession>A0AA86N3Z0</accession>
<name>A0AA86N3Z0_9BACT</name>
<keyword evidence="5" id="KW-1185">Reference proteome</keyword>
<dbReference type="InterPro" id="IPR025277">
    <property type="entry name" value="Apiosidase-like_cat_dom"/>
</dbReference>
<evidence type="ECO:0000259" key="3">
    <source>
        <dbReference type="Pfam" id="PF13204"/>
    </source>
</evidence>
<sequence>MQGPARLYHGIVCLVHHPGIGELIMTRRIGLLAYGVLSALLCLGAAPLSPLRVSDNGHFLVTQDGTPFFWLGDTAWSLTKLSNDDIRLYLTDRAAKGFTGIQVTGGFNEDWMGFRESPFLDGDTDRPRESYWRHVDFIVDEAARQGLYVDLVVMWGQAYKQAFDGDAEKARRLGLWLGTRYRDRSNVIWVVSGEYDSINDYVPTLSDEQRALFVAMAEGLRLGHGGRQLMSIHPGAPASSAPEFHQEPWLDFNMLQSGHMDDAQAWQCHWSGGRCGEAYELVAMEYDRRPVKPVIDAEPIYDTKPDGFYMGAPGPGPRVGEDVMRRKAYWAVFAGAFGHVYGHNDIEIFYVPGEPTSNGQRGHWQKALDAPAAGQLRHLRTLVESRPMLTRIPDQSLIASDPGRGIHHAQATRASDGTYAWIYLPTGGSVVANLERLAAPGTASWFDPRTGQTIPVGGFVNRGTREFDAPGEVRSGNDWVLVLDVQIARSADGKGE</sequence>
<organism evidence="4 5">
    <name type="scientific">Nitrospira tepida</name>
    <dbReference type="NCBI Taxonomy" id="2973512"/>
    <lineage>
        <taxon>Bacteria</taxon>
        <taxon>Pseudomonadati</taxon>
        <taxon>Nitrospirota</taxon>
        <taxon>Nitrospiria</taxon>
        <taxon>Nitrospirales</taxon>
        <taxon>Nitrospiraceae</taxon>
        <taxon>Nitrospira</taxon>
    </lineage>
</organism>
<dbReference type="AlphaFoldDB" id="A0AA86N3Z0"/>
<feature type="domain" description="Apiosidase-like catalytic" evidence="3">
    <location>
        <begin position="54"/>
        <end position="389"/>
    </location>
</feature>
<dbReference type="Pfam" id="PF13204">
    <property type="entry name" value="Apiosidase"/>
    <property type="match status" value="1"/>
</dbReference>
<keyword evidence="1" id="KW-0472">Membrane</keyword>
<dbReference type="Proteomes" id="UP001179121">
    <property type="component" value="Chromosome"/>
</dbReference>
<gene>
    <name evidence="4" type="ORF">DNFV4_04452</name>
</gene>
<evidence type="ECO:0000256" key="1">
    <source>
        <dbReference type="SAM" id="Phobius"/>
    </source>
</evidence>
<dbReference type="PANTHER" id="PTHR37836">
    <property type="entry name" value="LMO1036 PROTEIN"/>
    <property type="match status" value="1"/>
</dbReference>
<evidence type="ECO:0000313" key="5">
    <source>
        <dbReference type="Proteomes" id="UP001179121"/>
    </source>
</evidence>
<evidence type="ECO:0008006" key="6">
    <source>
        <dbReference type="Google" id="ProtNLM"/>
    </source>
</evidence>
<evidence type="ECO:0000313" key="4">
    <source>
        <dbReference type="EMBL" id="CAI4034010.1"/>
    </source>
</evidence>
<protein>
    <recommendedName>
        <fullName evidence="6">DUF4038 domain-containing protein</fullName>
    </recommendedName>
</protein>